<gene>
    <name evidence="4" type="ORF">c1_g1_i2</name>
</gene>
<feature type="compositionally biased region" description="Low complexity" evidence="2">
    <location>
        <begin position="65"/>
        <end position="76"/>
    </location>
</feature>
<reference evidence="4" key="1">
    <citation type="submission" date="2015-06" db="EMBL/GenBank/DDBJ databases">
        <authorList>
            <person name="Hoefler B.C."/>
            <person name="Straight P.D."/>
        </authorList>
    </citation>
    <scope>NUCLEOTIDE SEQUENCE</scope>
</reference>
<dbReference type="GO" id="GO:0005667">
    <property type="term" value="C:transcription regulator complex"/>
    <property type="evidence" value="ECO:0007669"/>
    <property type="project" value="TreeGrafter"/>
</dbReference>
<feature type="coiled-coil region" evidence="1">
    <location>
        <begin position="234"/>
        <end position="297"/>
    </location>
</feature>
<dbReference type="EMBL" id="GDHF01013395">
    <property type="protein sequence ID" value="JAI38919.1"/>
    <property type="molecule type" value="Transcribed_RNA"/>
</dbReference>
<sequence length="728" mass="79146">MDALRASIAFANPLDAYSANSAINTRTSKKSNTSEYSLRSSPASSPSTSPKAVATAANIAPPSPAHSSGASSCSSRSRLRVATPDSHTPGAGAGGGEMSVSGGSQLGAALDMKTTGSAVASVAAVTAAAAVELLHAGAPTSQMQSQKIKKCAFNKQNKPFTEIVDVNIKISKITRGTARAADVAENNNNNHDKNKSNLTAIVASNFVEQNLLPTTTMSAPKLLRSCRSKSSPRLQQLYQQQQQLQRQQKSMSLQRQQQLEKHTKCYVQKPKTKKYFKKKFRLEQERQFAEAEQLQQQQQQLYSSTKENFLLTLDLLAVVRRNASDKLRLIQMVHDNPILWDSRLPNFKGAEEEKNRAWEMIGKEFNAPGRRVARAFKSLRESYRRELAHVKLMGNGFKPKWSLYEAMDFLRDVIRERKGGSHAAEQAAIGLNLSAFSQHLNNNNNNKSTLKLNALHSSFNESALNLSKCAPGLNMSHEDYYYYVKSEMDLSAAHAGSNGIGGGGNAAVPIHPLPAHQTQQQQQQLHSAAHDSRVSSTRNDSTTQHSNTFDDLDASSVRSGDEASMRNVDISNQGSDEVEELEAIDADFPYPLILDANSPPSMSAAGGNGNIGGNAVGGSSALKRKRRDLNNDGMDDGAADDEDDYEGQMMQQHRHLRQQNGGMGGGSGGGMNGCMLDMPPPQTVREVLNSKFCGFISAKLNSMEDTEADNLMNKILMLLVQTQTSEAK</sequence>
<feature type="compositionally biased region" description="Polar residues" evidence="2">
    <location>
        <begin position="19"/>
        <end position="39"/>
    </location>
</feature>
<dbReference type="GO" id="GO:0005634">
    <property type="term" value="C:nucleus"/>
    <property type="evidence" value="ECO:0007669"/>
    <property type="project" value="TreeGrafter"/>
</dbReference>
<dbReference type="InterPro" id="IPR039353">
    <property type="entry name" value="TF_Adf1"/>
</dbReference>
<feature type="region of interest" description="Disordered" evidence="2">
    <location>
        <begin position="503"/>
        <end position="577"/>
    </location>
</feature>
<dbReference type="PANTHER" id="PTHR12243:SF69">
    <property type="entry name" value="SI:CH73-59F11.3"/>
    <property type="match status" value="1"/>
</dbReference>
<feature type="region of interest" description="Disordered" evidence="2">
    <location>
        <begin position="627"/>
        <end position="651"/>
    </location>
</feature>
<dbReference type="OrthoDB" id="10262320at2759"/>
<evidence type="ECO:0000256" key="1">
    <source>
        <dbReference type="SAM" id="Coils"/>
    </source>
</evidence>
<feature type="compositionally biased region" description="Low complexity" evidence="2">
    <location>
        <begin position="40"/>
        <end position="57"/>
    </location>
</feature>
<evidence type="ECO:0000313" key="4">
    <source>
        <dbReference type="EMBL" id="JAI38919.1"/>
    </source>
</evidence>
<feature type="compositionally biased region" description="Polar residues" evidence="2">
    <location>
        <begin position="534"/>
        <end position="549"/>
    </location>
</feature>
<evidence type="ECO:0000259" key="3">
    <source>
        <dbReference type="PROSITE" id="PS51029"/>
    </source>
</evidence>
<name>A0A0K8VJ55_BACLA</name>
<proteinExistence type="predicted"/>
<dbReference type="PROSITE" id="PS51029">
    <property type="entry name" value="MADF"/>
    <property type="match status" value="1"/>
</dbReference>
<feature type="compositionally biased region" description="Acidic residues" evidence="2">
    <location>
        <begin position="633"/>
        <end position="646"/>
    </location>
</feature>
<feature type="region of interest" description="Disordered" evidence="2">
    <location>
        <begin position="19"/>
        <end position="99"/>
    </location>
</feature>
<keyword evidence="1" id="KW-0175">Coiled coil</keyword>
<dbReference type="Pfam" id="PF10545">
    <property type="entry name" value="MADF_DNA_bdg"/>
    <property type="match status" value="1"/>
</dbReference>
<evidence type="ECO:0000256" key="2">
    <source>
        <dbReference type="SAM" id="MobiDB-lite"/>
    </source>
</evidence>
<feature type="domain" description="MADF" evidence="3">
    <location>
        <begin position="328"/>
        <end position="415"/>
    </location>
</feature>
<dbReference type="AlphaFoldDB" id="A0A0K8VJ55"/>
<dbReference type="PANTHER" id="PTHR12243">
    <property type="entry name" value="MADF DOMAIN TRANSCRIPTION FACTOR"/>
    <property type="match status" value="1"/>
</dbReference>
<protein>
    <recommendedName>
        <fullName evidence="3">MADF domain-containing protein</fullName>
    </recommendedName>
</protein>
<dbReference type="InterPro" id="IPR006578">
    <property type="entry name" value="MADF-dom"/>
</dbReference>
<organism evidence="4">
    <name type="scientific">Bactrocera latifrons</name>
    <name type="common">Malaysian fruit fly</name>
    <name type="synonym">Chaetodacus latifrons</name>
    <dbReference type="NCBI Taxonomy" id="174628"/>
    <lineage>
        <taxon>Eukaryota</taxon>
        <taxon>Metazoa</taxon>
        <taxon>Ecdysozoa</taxon>
        <taxon>Arthropoda</taxon>
        <taxon>Hexapoda</taxon>
        <taxon>Insecta</taxon>
        <taxon>Pterygota</taxon>
        <taxon>Neoptera</taxon>
        <taxon>Endopterygota</taxon>
        <taxon>Diptera</taxon>
        <taxon>Brachycera</taxon>
        <taxon>Muscomorpha</taxon>
        <taxon>Tephritoidea</taxon>
        <taxon>Tephritidae</taxon>
        <taxon>Bactrocera</taxon>
        <taxon>Bactrocera</taxon>
    </lineage>
</organism>
<dbReference type="GO" id="GO:0006357">
    <property type="term" value="P:regulation of transcription by RNA polymerase II"/>
    <property type="evidence" value="ECO:0007669"/>
    <property type="project" value="TreeGrafter"/>
</dbReference>
<accession>A0A0K8VJ55</accession>
<dbReference type="SMART" id="SM00595">
    <property type="entry name" value="MADF"/>
    <property type="match status" value="1"/>
</dbReference>